<dbReference type="GO" id="GO:0005886">
    <property type="term" value="C:plasma membrane"/>
    <property type="evidence" value="ECO:0007669"/>
    <property type="project" value="UniProtKB-SubCell"/>
</dbReference>
<sequence length="67" mass="7301">QGGKRKVKHFEGEVLTLSKITRSDMGAYLCIASNGVPPSVSKRMTVQVHCKSLYVYLSCVGELREGG</sequence>
<proteinExistence type="predicted"/>
<comment type="subcellular location">
    <subcellularLocation>
        <location evidence="1">Cell membrane</location>
    </subcellularLocation>
</comment>
<keyword evidence="7" id="KW-0325">Glycoprotein</keyword>
<evidence type="ECO:0000256" key="6">
    <source>
        <dbReference type="ARBA" id="ARBA00023157"/>
    </source>
</evidence>
<dbReference type="AlphaFoldDB" id="A0A8J2PX78"/>
<dbReference type="FunFam" id="2.60.40.10:FF:000328">
    <property type="entry name" value="CLUMA_CG000981, isoform A"/>
    <property type="match status" value="1"/>
</dbReference>
<evidence type="ECO:0000256" key="5">
    <source>
        <dbReference type="ARBA" id="ARBA00023136"/>
    </source>
</evidence>
<comment type="caution">
    <text evidence="9">The sequence shown here is derived from an EMBL/GenBank/DDBJ whole genome shotgun (WGS) entry which is preliminary data.</text>
</comment>
<reference evidence="9" key="1">
    <citation type="submission" date="2021-06" db="EMBL/GenBank/DDBJ databases">
        <authorList>
            <person name="Hodson N. C."/>
            <person name="Mongue J. A."/>
            <person name="Jaron S. K."/>
        </authorList>
    </citation>
    <scope>NUCLEOTIDE SEQUENCE</scope>
</reference>
<keyword evidence="6" id="KW-1015">Disulfide bond</keyword>
<feature type="non-terminal residue" evidence="9">
    <location>
        <position position="1"/>
    </location>
</feature>
<keyword evidence="4" id="KW-0677">Repeat</keyword>
<protein>
    <recommendedName>
        <fullName evidence="11">Fibroblast growth factor receptor 1</fullName>
    </recommendedName>
</protein>
<dbReference type="EMBL" id="CAJVCH010560888">
    <property type="protein sequence ID" value="CAG7831522.1"/>
    <property type="molecule type" value="Genomic_DNA"/>
</dbReference>
<gene>
    <name evidence="9" type="ORF">AFUS01_LOCUS41263</name>
</gene>
<evidence type="ECO:0000256" key="2">
    <source>
        <dbReference type="ARBA" id="ARBA00022475"/>
    </source>
</evidence>
<keyword evidence="5" id="KW-0472">Membrane</keyword>
<evidence type="ECO:0000256" key="3">
    <source>
        <dbReference type="ARBA" id="ARBA00022729"/>
    </source>
</evidence>
<evidence type="ECO:0000256" key="1">
    <source>
        <dbReference type="ARBA" id="ARBA00004236"/>
    </source>
</evidence>
<dbReference type="Proteomes" id="UP000708208">
    <property type="component" value="Unassembled WGS sequence"/>
</dbReference>
<keyword evidence="10" id="KW-1185">Reference proteome</keyword>
<evidence type="ECO:0000256" key="7">
    <source>
        <dbReference type="ARBA" id="ARBA00023180"/>
    </source>
</evidence>
<keyword evidence="8" id="KW-0393">Immunoglobulin domain</keyword>
<keyword evidence="3" id="KW-0732">Signal</keyword>
<name>A0A8J2PX78_9HEXA</name>
<evidence type="ECO:0008006" key="11">
    <source>
        <dbReference type="Google" id="ProtNLM"/>
    </source>
</evidence>
<evidence type="ECO:0000313" key="9">
    <source>
        <dbReference type="EMBL" id="CAG7831522.1"/>
    </source>
</evidence>
<keyword evidence="2" id="KW-1003">Cell membrane</keyword>
<accession>A0A8J2PX78</accession>
<organism evidence="9 10">
    <name type="scientific">Allacma fusca</name>
    <dbReference type="NCBI Taxonomy" id="39272"/>
    <lineage>
        <taxon>Eukaryota</taxon>
        <taxon>Metazoa</taxon>
        <taxon>Ecdysozoa</taxon>
        <taxon>Arthropoda</taxon>
        <taxon>Hexapoda</taxon>
        <taxon>Collembola</taxon>
        <taxon>Symphypleona</taxon>
        <taxon>Sminthuridae</taxon>
        <taxon>Allacma</taxon>
    </lineage>
</organism>
<evidence type="ECO:0000256" key="8">
    <source>
        <dbReference type="ARBA" id="ARBA00023319"/>
    </source>
</evidence>
<evidence type="ECO:0000313" key="10">
    <source>
        <dbReference type="Proteomes" id="UP000708208"/>
    </source>
</evidence>
<dbReference type="OrthoDB" id="10012075at2759"/>
<evidence type="ECO:0000256" key="4">
    <source>
        <dbReference type="ARBA" id="ARBA00022737"/>
    </source>
</evidence>